<accession>A0A8K0JKW2</accession>
<proteinExistence type="predicted"/>
<evidence type="ECO:0000256" key="5">
    <source>
        <dbReference type="ARBA" id="ARBA00022801"/>
    </source>
</evidence>
<dbReference type="PANTHER" id="PTHR37984:SF5">
    <property type="entry name" value="PROTEIN NYNRIN-LIKE"/>
    <property type="match status" value="1"/>
</dbReference>
<dbReference type="GO" id="GO:0003964">
    <property type="term" value="F:RNA-directed DNA polymerase activity"/>
    <property type="evidence" value="ECO:0007669"/>
    <property type="project" value="UniProtKB-KW"/>
</dbReference>
<dbReference type="Proteomes" id="UP000812966">
    <property type="component" value="Unassembled WGS sequence"/>
</dbReference>
<dbReference type="PANTHER" id="PTHR37984">
    <property type="entry name" value="PROTEIN CBG26694"/>
    <property type="match status" value="1"/>
</dbReference>
<comment type="caution">
    <text evidence="9">The sequence shown here is derived from an EMBL/GenBank/DDBJ whole genome shotgun (WGS) entry which is preliminary data.</text>
</comment>
<dbReference type="AlphaFoldDB" id="A0A8K0JKW2"/>
<dbReference type="InterPro" id="IPR050951">
    <property type="entry name" value="Retrovirus_Pol_polyprotein"/>
</dbReference>
<evidence type="ECO:0000259" key="8">
    <source>
        <dbReference type="PROSITE" id="PS50994"/>
    </source>
</evidence>
<evidence type="ECO:0000313" key="9">
    <source>
        <dbReference type="EMBL" id="KAG7528292.1"/>
    </source>
</evidence>
<dbReference type="Pfam" id="PF17917">
    <property type="entry name" value="RT_RNaseH"/>
    <property type="match status" value="1"/>
</dbReference>
<keyword evidence="5" id="KW-0378">Hydrolase</keyword>
<dbReference type="Pfam" id="PF17921">
    <property type="entry name" value="Integrase_H2C2"/>
    <property type="match status" value="1"/>
</dbReference>
<name>A0A8K0JKW2_9TREE</name>
<dbReference type="GO" id="GO:0015074">
    <property type="term" value="P:DNA integration"/>
    <property type="evidence" value="ECO:0007669"/>
    <property type="project" value="InterPro"/>
</dbReference>
<dbReference type="InterPro" id="IPR041588">
    <property type="entry name" value="Integrase_H2C2"/>
</dbReference>
<dbReference type="InterPro" id="IPR043128">
    <property type="entry name" value="Rev_trsase/Diguanyl_cyclase"/>
</dbReference>
<dbReference type="GO" id="GO:0016787">
    <property type="term" value="F:hydrolase activity"/>
    <property type="evidence" value="ECO:0007669"/>
    <property type="project" value="UniProtKB-KW"/>
</dbReference>
<evidence type="ECO:0000256" key="7">
    <source>
        <dbReference type="ARBA" id="ARBA00022918"/>
    </source>
</evidence>
<dbReference type="GO" id="GO:0003723">
    <property type="term" value="F:RNA binding"/>
    <property type="evidence" value="ECO:0007669"/>
    <property type="project" value="UniProtKB-KW"/>
</dbReference>
<keyword evidence="3" id="KW-0540">Nuclease</keyword>
<feature type="domain" description="Integrase catalytic" evidence="8">
    <location>
        <begin position="439"/>
        <end position="608"/>
    </location>
</feature>
<keyword evidence="6" id="KW-0694">RNA-binding</keyword>
<dbReference type="Gene3D" id="3.30.420.10">
    <property type="entry name" value="Ribonuclease H-like superfamily/Ribonuclease H"/>
    <property type="match status" value="1"/>
</dbReference>
<dbReference type="Gene3D" id="3.30.70.270">
    <property type="match status" value="2"/>
</dbReference>
<dbReference type="CDD" id="cd09274">
    <property type="entry name" value="RNase_HI_RT_Ty3"/>
    <property type="match status" value="1"/>
</dbReference>
<keyword evidence="10" id="KW-1185">Reference proteome</keyword>
<keyword evidence="4" id="KW-0255">Endonuclease</keyword>
<keyword evidence="7" id="KW-0695">RNA-directed DNA polymerase</keyword>
<dbReference type="GO" id="GO:0004519">
    <property type="term" value="F:endonuclease activity"/>
    <property type="evidence" value="ECO:0007669"/>
    <property type="project" value="UniProtKB-KW"/>
</dbReference>
<dbReference type="InterPro" id="IPR041373">
    <property type="entry name" value="RT_RNaseH"/>
</dbReference>
<keyword evidence="1" id="KW-0808">Transferase</keyword>
<keyword evidence="2" id="KW-0548">Nucleotidyltransferase</keyword>
<dbReference type="InterPro" id="IPR001584">
    <property type="entry name" value="Integrase_cat-core"/>
</dbReference>
<dbReference type="Pfam" id="PF00665">
    <property type="entry name" value="rve"/>
    <property type="match status" value="1"/>
</dbReference>
<protein>
    <recommendedName>
        <fullName evidence="8">Integrase catalytic domain-containing protein</fullName>
    </recommendedName>
</protein>
<dbReference type="InterPro" id="IPR012337">
    <property type="entry name" value="RNaseH-like_sf"/>
</dbReference>
<dbReference type="EMBL" id="JABELV010000193">
    <property type="protein sequence ID" value="KAG7528292.1"/>
    <property type="molecule type" value="Genomic_DNA"/>
</dbReference>
<dbReference type="SUPFAM" id="SSF56672">
    <property type="entry name" value="DNA/RNA polymerases"/>
    <property type="match status" value="1"/>
</dbReference>
<gene>
    <name evidence="9" type="ORF">FFLO_06276</name>
</gene>
<dbReference type="Gene3D" id="1.10.340.70">
    <property type="match status" value="1"/>
</dbReference>
<evidence type="ECO:0000256" key="2">
    <source>
        <dbReference type="ARBA" id="ARBA00022695"/>
    </source>
</evidence>
<dbReference type="InterPro" id="IPR036397">
    <property type="entry name" value="RNaseH_sf"/>
</dbReference>
<organism evidence="9 10">
    <name type="scientific">Filobasidium floriforme</name>
    <dbReference type="NCBI Taxonomy" id="5210"/>
    <lineage>
        <taxon>Eukaryota</taxon>
        <taxon>Fungi</taxon>
        <taxon>Dikarya</taxon>
        <taxon>Basidiomycota</taxon>
        <taxon>Agaricomycotina</taxon>
        <taxon>Tremellomycetes</taxon>
        <taxon>Filobasidiales</taxon>
        <taxon>Filobasidiaceae</taxon>
        <taxon>Filobasidium</taxon>
    </lineage>
</organism>
<dbReference type="PROSITE" id="PS50994">
    <property type="entry name" value="INTEGRASE"/>
    <property type="match status" value="1"/>
</dbReference>
<evidence type="ECO:0000313" key="10">
    <source>
        <dbReference type="Proteomes" id="UP000812966"/>
    </source>
</evidence>
<evidence type="ECO:0000256" key="3">
    <source>
        <dbReference type="ARBA" id="ARBA00022722"/>
    </source>
</evidence>
<evidence type="ECO:0000256" key="1">
    <source>
        <dbReference type="ARBA" id="ARBA00022679"/>
    </source>
</evidence>
<dbReference type="SUPFAM" id="SSF53098">
    <property type="entry name" value="Ribonuclease H-like"/>
    <property type="match status" value="1"/>
</dbReference>
<evidence type="ECO:0000256" key="6">
    <source>
        <dbReference type="ARBA" id="ARBA00022884"/>
    </source>
</evidence>
<dbReference type="InterPro" id="IPR043502">
    <property type="entry name" value="DNA/RNA_pol_sf"/>
</dbReference>
<dbReference type="GO" id="GO:0005634">
    <property type="term" value="C:nucleus"/>
    <property type="evidence" value="ECO:0007669"/>
    <property type="project" value="UniProtKB-ARBA"/>
</dbReference>
<evidence type="ECO:0000256" key="4">
    <source>
        <dbReference type="ARBA" id="ARBA00022759"/>
    </source>
</evidence>
<sequence length="730" mass="81564">MDDLFCGHNTWEEHIETLRTLAKRAIEFGIKWSPEKTKIGYERVRVGGQVVSRDGAEADPAKIEAIKGLPRPTTALEVLAFVNKVGFFRRSIVNFAIRARALTDLTRDIGVGRKGSGKGKLKRALATTKVVWTDTEQAAFDDLKGAMETMIKTFAPIYDGETPFHVDVDACAEGFGAHLYQMVQGVMKTIEFASRRTAGSEREEHSFTLELKGVRWCLDRFRPTIWGQRIIIHTDCEAVKSLLNNDKLTFQQAAWKEAILSSGVQEFVHKPGKQNGVADFLSRNAVGDNTEPIELGNDSLMDAAPIRWLDGDGNEALRRRFEGDPLYMVVCFLTKLINSDDDIVVKKAKLYHVAGGKLWKRNKETADNMEVLTSKEGRTRACSGHEECGHFGRDLTIRHIQKRETWNSIGKDVTQAIAGCEVCAKFGARVTNSQMRNTLRYSPMDAMAIDYLYMPTTESGFRVILVGVDVYSKFIFGWAFAREPSTATTITALTDLRRTHMLPHEVICDNGSHFVSKEMRKWFEDCGIAVTPAAPFAHVGLVENANHLVLDRIRRLIHTDVNIVGEITKGEEANTWPQRLPPALAALNDRQLTVLGGLSPREAMFGRSDDRRLPLDLAATMQKIEVLRDGTREARDADIEKSKSATKLQTYPFAVGQLVQVYDPKKDATFESIRKLKTKWSGPYRIVQLSRGSATLSTIDGLPAGRAGFDRLRPYNGVVNTDDGILEKDI</sequence>
<reference evidence="9" key="1">
    <citation type="submission" date="2020-04" db="EMBL/GenBank/DDBJ databases">
        <title>Analysis of mating type loci in Filobasidium floriforme.</title>
        <authorList>
            <person name="Nowrousian M."/>
        </authorList>
    </citation>
    <scope>NUCLEOTIDE SEQUENCE</scope>
    <source>
        <strain evidence="9">CBS 6242</strain>
    </source>
</reference>